<proteinExistence type="predicted"/>
<feature type="compositionally biased region" description="Basic and acidic residues" evidence="1">
    <location>
        <begin position="160"/>
        <end position="172"/>
    </location>
</feature>
<comment type="caution">
    <text evidence="2">The sequence shown here is derived from an EMBL/GenBank/DDBJ whole genome shotgun (WGS) entry which is preliminary data.</text>
</comment>
<accession>A0ABS1GQ65</accession>
<evidence type="ECO:0000313" key="2">
    <source>
        <dbReference type="EMBL" id="MBK3459130.1"/>
    </source>
</evidence>
<feature type="region of interest" description="Disordered" evidence="1">
    <location>
        <begin position="121"/>
        <end position="172"/>
    </location>
</feature>
<dbReference type="Proteomes" id="UP000620382">
    <property type="component" value="Unassembled WGS sequence"/>
</dbReference>
<dbReference type="EMBL" id="JAENSR010000002">
    <property type="protein sequence ID" value="MBK3459130.1"/>
    <property type="molecule type" value="Genomic_DNA"/>
</dbReference>
<sequence length="172" mass="18132">MEDKSEEISIPAGAAERLDQRTFPESEIFSASRQMLTAREREIAIAAVSARAGGSPVEAAKQVLAGIAVLDGCHSPILVWPENVTRSEKATWHAAEAAYWEGSAKSFAELELGAAQSAVRTQPSIRDGQSIGEQGAPLPPSASSAATLHAVETQSPLHSELGELPRESSDVC</sequence>
<reference evidence="2 3" key="1">
    <citation type="submission" date="2021-01" db="EMBL/GenBank/DDBJ databases">
        <title>Antibiotic resistance and phylogeny of Pseudomonas spp. isolated over three decades from chicken meat in the Norwegian food chain.</title>
        <authorList>
            <person name="Moen B."/>
        </authorList>
    </citation>
    <scope>NUCLEOTIDE SEQUENCE [LARGE SCALE GENOMIC DNA]</scope>
    <source>
        <strain evidence="2 3">MF6766</strain>
    </source>
</reference>
<evidence type="ECO:0000313" key="3">
    <source>
        <dbReference type="Proteomes" id="UP000620382"/>
    </source>
</evidence>
<dbReference type="RefSeq" id="WP_200657515.1">
    <property type="nucleotide sequence ID" value="NZ_JAENSR010000002.1"/>
</dbReference>
<keyword evidence="3" id="KW-1185">Reference proteome</keyword>
<organism evidence="2 3">
    <name type="scientific">Pseudomonas haemolytica</name>
    <dbReference type="NCBI Taxonomy" id="2600065"/>
    <lineage>
        <taxon>Bacteria</taxon>
        <taxon>Pseudomonadati</taxon>
        <taxon>Pseudomonadota</taxon>
        <taxon>Gammaproteobacteria</taxon>
        <taxon>Pseudomonadales</taxon>
        <taxon>Pseudomonadaceae</taxon>
        <taxon>Pseudomonas</taxon>
    </lineage>
</organism>
<name>A0ABS1GQ65_9PSED</name>
<gene>
    <name evidence="2" type="ORF">JJD71_08645</name>
</gene>
<evidence type="ECO:0000256" key="1">
    <source>
        <dbReference type="SAM" id="MobiDB-lite"/>
    </source>
</evidence>
<protein>
    <submittedName>
        <fullName evidence="2">Uncharacterized protein</fullName>
    </submittedName>
</protein>